<evidence type="ECO:0000313" key="2">
    <source>
        <dbReference type="Proteomes" id="UP000078492"/>
    </source>
</evidence>
<accession>A0A151JAE0</accession>
<dbReference type="EMBL" id="KQ979286">
    <property type="protein sequence ID" value="KYN22016.1"/>
    <property type="molecule type" value="Genomic_DNA"/>
</dbReference>
<proteinExistence type="predicted"/>
<protein>
    <submittedName>
        <fullName evidence="1">Uncharacterized protein</fullName>
    </submittedName>
</protein>
<dbReference type="InterPro" id="IPR043502">
    <property type="entry name" value="DNA/RNA_pol_sf"/>
</dbReference>
<dbReference type="Proteomes" id="UP000078492">
    <property type="component" value="Unassembled WGS sequence"/>
</dbReference>
<keyword evidence="2" id="KW-1185">Reference proteome</keyword>
<evidence type="ECO:0000313" key="1">
    <source>
        <dbReference type="EMBL" id="KYN22016.1"/>
    </source>
</evidence>
<sequence>MENHERVERELLEQCGQVATLVECFAWLQRCDERIVRLEELCRVKRPLLTVEDRQSVVARIAQLAGAKTQLERRFVHVGGGYASGEYASGDEQSLVWREIDAAFESRIVTGVVINSNHIEPRRFLEDAGNVVLERCRKTRLKKAVVSVKSKDNACFAWSVVAALYPAKSNVDKKSSYRIESRGSRDDLEYPQHLHDQHIDLPFYPTRDKPPGKREDKLLATLYDKQRYVIHYRKLQQCTRHGLRVTKIHRILQFAQSPWLGDYIELNTQFRTRAKNDFENNLYKLMKNAVFAKTMEIVRNHVDVKLLAKWDGRDGKKDIKKQGSRYRPLGEWGASGLRDSTKSSRALLVLWLSRRFERAKSHEECRVEEEFRESLSREELPRRITEGSGRRE</sequence>
<reference evidence="1 2" key="1">
    <citation type="submission" date="2015-09" db="EMBL/GenBank/DDBJ databases">
        <title>Trachymyrmex cornetzi WGS genome.</title>
        <authorList>
            <person name="Nygaard S."/>
            <person name="Hu H."/>
            <person name="Boomsma J."/>
            <person name="Zhang G."/>
        </authorList>
    </citation>
    <scope>NUCLEOTIDE SEQUENCE [LARGE SCALE GENOMIC DNA]</scope>
    <source>
        <strain evidence="1">Tcor2-1</strain>
        <tissue evidence="1">Whole body</tissue>
    </source>
</reference>
<dbReference type="SUPFAM" id="SSF56672">
    <property type="entry name" value="DNA/RNA polymerases"/>
    <property type="match status" value="1"/>
</dbReference>
<dbReference type="GO" id="GO:0071897">
    <property type="term" value="P:DNA biosynthetic process"/>
    <property type="evidence" value="ECO:0007669"/>
    <property type="project" value="UniProtKB-ARBA"/>
</dbReference>
<dbReference type="AlphaFoldDB" id="A0A151JAE0"/>
<gene>
    <name evidence="1" type="ORF">ALC57_05595</name>
</gene>
<organism evidence="1 2">
    <name type="scientific">Trachymyrmex cornetzi</name>
    <dbReference type="NCBI Taxonomy" id="471704"/>
    <lineage>
        <taxon>Eukaryota</taxon>
        <taxon>Metazoa</taxon>
        <taxon>Ecdysozoa</taxon>
        <taxon>Arthropoda</taxon>
        <taxon>Hexapoda</taxon>
        <taxon>Insecta</taxon>
        <taxon>Pterygota</taxon>
        <taxon>Neoptera</taxon>
        <taxon>Endopterygota</taxon>
        <taxon>Hymenoptera</taxon>
        <taxon>Apocrita</taxon>
        <taxon>Aculeata</taxon>
        <taxon>Formicoidea</taxon>
        <taxon>Formicidae</taxon>
        <taxon>Myrmicinae</taxon>
        <taxon>Trachymyrmex</taxon>
    </lineage>
</organism>
<name>A0A151JAE0_9HYME</name>
<dbReference type="STRING" id="471704.A0A151JAE0"/>